<organism evidence="9 10">
    <name type="scientific">Caulobacter radicis</name>
    <dbReference type="NCBI Taxonomy" id="2172650"/>
    <lineage>
        <taxon>Bacteria</taxon>
        <taxon>Pseudomonadati</taxon>
        <taxon>Pseudomonadota</taxon>
        <taxon>Alphaproteobacteria</taxon>
        <taxon>Caulobacterales</taxon>
        <taxon>Caulobacteraceae</taxon>
        <taxon>Caulobacter</taxon>
    </lineage>
</organism>
<dbReference type="SFLD" id="SFLDS00001">
    <property type="entry name" value="Enolase"/>
    <property type="match status" value="1"/>
</dbReference>
<comment type="caution">
    <text evidence="9">The sequence shown here is derived from an EMBL/GenBank/DDBJ whole genome shotgun (WGS) entry which is preliminary data.</text>
</comment>
<dbReference type="SFLD" id="SFLDG00180">
    <property type="entry name" value="muconate_cycloisomerase"/>
    <property type="match status" value="1"/>
</dbReference>
<dbReference type="Pfam" id="PF02746">
    <property type="entry name" value="MR_MLE_N"/>
    <property type="match status" value="1"/>
</dbReference>
<evidence type="ECO:0000313" key="10">
    <source>
        <dbReference type="Proteomes" id="UP000244913"/>
    </source>
</evidence>
<keyword evidence="3 6" id="KW-0460">Magnesium</keyword>
<evidence type="ECO:0000256" key="5">
    <source>
        <dbReference type="PIRSR" id="PIRSR634603-1"/>
    </source>
</evidence>
<evidence type="ECO:0000256" key="2">
    <source>
        <dbReference type="ARBA" id="ARBA00022723"/>
    </source>
</evidence>
<dbReference type="GO" id="GO:0016855">
    <property type="term" value="F:racemase and epimerase activity, acting on amino acids and derivatives"/>
    <property type="evidence" value="ECO:0007669"/>
    <property type="project" value="UniProtKB-UniRule"/>
</dbReference>
<dbReference type="SUPFAM" id="SSF54826">
    <property type="entry name" value="Enolase N-terminal domain-like"/>
    <property type="match status" value="1"/>
</dbReference>
<keyword evidence="4 7" id="KW-0413">Isomerase</keyword>
<feature type="active site" description="Proton acceptor; specific for (S)-substrate epimerization" evidence="5">
    <location>
        <position position="249"/>
    </location>
</feature>
<dbReference type="InterPro" id="IPR013342">
    <property type="entry name" value="Mandelate_racemase_C"/>
</dbReference>
<dbReference type="InterPro" id="IPR036849">
    <property type="entry name" value="Enolase-like_C_sf"/>
</dbReference>
<evidence type="ECO:0000256" key="6">
    <source>
        <dbReference type="PIRSR" id="PIRSR634603-3"/>
    </source>
</evidence>
<gene>
    <name evidence="9" type="ORF">DDF65_08130</name>
</gene>
<comment type="cofactor">
    <cofactor evidence="6 7">
        <name>Mg(2+)</name>
        <dbReference type="ChEBI" id="CHEBI:18420"/>
    </cofactor>
    <text evidence="6 7">Binds 1 Mg(2+) ion per subunit.</text>
</comment>
<dbReference type="RefSeq" id="WP_116566268.1">
    <property type="nucleotide sequence ID" value="NZ_QDKP01000024.1"/>
</dbReference>
<dbReference type="PANTHER" id="PTHR48080">
    <property type="entry name" value="D-GALACTONATE DEHYDRATASE-RELATED"/>
    <property type="match status" value="1"/>
</dbReference>
<evidence type="ECO:0000256" key="3">
    <source>
        <dbReference type="ARBA" id="ARBA00022842"/>
    </source>
</evidence>
<dbReference type="InterPro" id="IPR029017">
    <property type="entry name" value="Enolase-like_N"/>
</dbReference>
<protein>
    <recommendedName>
        <fullName evidence="7">Dipeptide epimerase</fullName>
        <ecNumber evidence="7">5.1.1.-</ecNumber>
    </recommendedName>
</protein>
<dbReference type="InterPro" id="IPR034603">
    <property type="entry name" value="Dipeptide_epimerase"/>
</dbReference>
<sequence length="329" mass="35123">MTRRQVAVTVEALPFRQPLRIAGRTVPGIPGVRVTIAQDGARGRGEAGGVFYLDDDTGRMVAEIDRVRGDIEAGADRLALQTLLPGGGARNALDAALWELESRLTREPVWRLAGLVEPRPRITTYTLGAETPEVLRADLAAYADARAIKLKLDGDLPADIARIRQVRAARPDVWLMVDANQGYCRDTLMELSPVLVEADVRLLEQPFPIGREAVLDDLALPVPVAADESLQGLADLPGLVGRFQVANIKLDKCGGLTEALAMVGEARRLGLGVMVGNMGGSSLAAAPAYLLAQLCDHVDLDGPKFLAHDLPGGVTYAGGAVSLDREFWG</sequence>
<dbReference type="Proteomes" id="UP000244913">
    <property type="component" value="Unassembled WGS sequence"/>
</dbReference>
<evidence type="ECO:0000256" key="4">
    <source>
        <dbReference type="ARBA" id="ARBA00023235"/>
    </source>
</evidence>
<evidence type="ECO:0000259" key="8">
    <source>
        <dbReference type="SMART" id="SM00922"/>
    </source>
</evidence>
<dbReference type="EC" id="5.1.1.-" evidence="7"/>
<comment type="similarity">
    <text evidence="1 7">Belongs to the mandelate racemase/muconate lactonizing enzyme family.</text>
</comment>
<feature type="binding site" evidence="6">
    <location>
        <position position="227"/>
    </location>
    <ligand>
        <name>Mg(2+)</name>
        <dbReference type="ChEBI" id="CHEBI:18420"/>
    </ligand>
</feature>
<evidence type="ECO:0000313" key="9">
    <source>
        <dbReference type="EMBL" id="PVM84798.1"/>
    </source>
</evidence>
<dbReference type="Gene3D" id="3.30.390.10">
    <property type="entry name" value="Enolase-like, N-terminal domain"/>
    <property type="match status" value="1"/>
</dbReference>
<evidence type="ECO:0000256" key="1">
    <source>
        <dbReference type="ARBA" id="ARBA00008031"/>
    </source>
</evidence>
<dbReference type="InterPro" id="IPR034593">
    <property type="entry name" value="DgoD-like"/>
</dbReference>
<keyword evidence="2 6" id="KW-0479">Metal-binding</keyword>
<feature type="binding site" evidence="6">
    <location>
        <position position="204"/>
    </location>
    <ligand>
        <name>Mg(2+)</name>
        <dbReference type="ChEBI" id="CHEBI:18420"/>
    </ligand>
</feature>
<accession>A0A2T9JMA9</accession>
<name>A0A2T9JMA9_9CAUL</name>
<dbReference type="Pfam" id="PF13378">
    <property type="entry name" value="MR_MLE_C"/>
    <property type="match status" value="1"/>
</dbReference>
<feature type="domain" description="Mandelate racemase/muconate lactonizing enzyme C-terminal" evidence="8">
    <location>
        <begin position="132"/>
        <end position="225"/>
    </location>
</feature>
<dbReference type="CDD" id="cd03319">
    <property type="entry name" value="L-Ala-DL-Glu_epimerase"/>
    <property type="match status" value="1"/>
</dbReference>
<dbReference type="Gene3D" id="3.20.20.120">
    <property type="entry name" value="Enolase-like C-terminal domain"/>
    <property type="match status" value="1"/>
</dbReference>
<dbReference type="GO" id="GO:0000287">
    <property type="term" value="F:magnesium ion binding"/>
    <property type="evidence" value="ECO:0007669"/>
    <property type="project" value="UniProtKB-ARBA"/>
</dbReference>
<dbReference type="InterPro" id="IPR018110">
    <property type="entry name" value="Mandel_Rmase/mucon_lact_enz_CS"/>
</dbReference>
<dbReference type="InterPro" id="IPR013341">
    <property type="entry name" value="Mandelate_racemase_N_dom"/>
</dbReference>
<feature type="binding site" evidence="6">
    <location>
        <position position="178"/>
    </location>
    <ligand>
        <name>Mg(2+)</name>
        <dbReference type="ChEBI" id="CHEBI:18420"/>
    </ligand>
</feature>
<dbReference type="AlphaFoldDB" id="A0A2T9JMA9"/>
<feature type="active site" description="Proton acceptor; specific for (R)-substrate epimerization" evidence="5">
    <location>
        <position position="151"/>
    </location>
</feature>
<proteinExistence type="inferred from homology"/>
<dbReference type="EMBL" id="QDKP01000024">
    <property type="protein sequence ID" value="PVM84798.1"/>
    <property type="molecule type" value="Genomic_DNA"/>
</dbReference>
<dbReference type="PANTHER" id="PTHR48080:SF3">
    <property type="entry name" value="ENOLASE SUPERFAMILY MEMBER DDB_G0284701"/>
    <property type="match status" value="1"/>
</dbReference>
<dbReference type="SMART" id="SM00922">
    <property type="entry name" value="MR_MLE"/>
    <property type="match status" value="1"/>
</dbReference>
<dbReference type="InterPro" id="IPR029065">
    <property type="entry name" value="Enolase_C-like"/>
</dbReference>
<reference evidence="9 10" key="1">
    <citation type="submission" date="2018-04" db="EMBL/GenBank/DDBJ databases">
        <title>The genome sequence of Caulobacter sp. 736.</title>
        <authorList>
            <person name="Gao J."/>
            <person name="Sun J."/>
        </authorList>
    </citation>
    <scope>NUCLEOTIDE SEQUENCE [LARGE SCALE GENOMIC DNA]</scope>
    <source>
        <strain evidence="9 10">736</strain>
    </source>
</reference>
<evidence type="ECO:0000256" key="7">
    <source>
        <dbReference type="RuleBase" id="RU366006"/>
    </source>
</evidence>
<dbReference type="PROSITE" id="PS00909">
    <property type="entry name" value="MR_MLE_2"/>
    <property type="match status" value="1"/>
</dbReference>
<dbReference type="GO" id="GO:0009063">
    <property type="term" value="P:amino acid catabolic process"/>
    <property type="evidence" value="ECO:0007669"/>
    <property type="project" value="InterPro"/>
</dbReference>
<keyword evidence="10" id="KW-1185">Reference proteome</keyword>
<dbReference type="SUPFAM" id="SSF51604">
    <property type="entry name" value="Enolase C-terminal domain-like"/>
    <property type="match status" value="1"/>
</dbReference>